<dbReference type="AlphaFoldDB" id="A0A2J7THE5"/>
<evidence type="ECO:0000256" key="6">
    <source>
        <dbReference type="ARBA" id="ARBA00043993"/>
    </source>
</evidence>
<comment type="subcellular location">
    <subcellularLocation>
        <location evidence="1">Cell membrane</location>
        <topology evidence="1">Multi-pass membrane protein</topology>
    </subcellularLocation>
</comment>
<dbReference type="PANTHER" id="PTHR30509">
    <property type="entry name" value="P-HYDROXYBENZOIC ACID EFFLUX PUMP SUBUNIT-RELATED"/>
    <property type="match status" value="1"/>
</dbReference>
<evidence type="ECO:0000256" key="4">
    <source>
        <dbReference type="ARBA" id="ARBA00022989"/>
    </source>
</evidence>
<keyword evidence="5 7" id="KW-0472">Membrane</keyword>
<accession>A0A2J7THE5</accession>
<feature type="transmembrane region" description="Helical" evidence="7">
    <location>
        <begin position="148"/>
        <end position="170"/>
    </location>
</feature>
<evidence type="ECO:0000256" key="1">
    <source>
        <dbReference type="ARBA" id="ARBA00004651"/>
    </source>
</evidence>
<evidence type="ECO:0000256" key="7">
    <source>
        <dbReference type="SAM" id="Phobius"/>
    </source>
</evidence>
<feature type="transmembrane region" description="Helical" evidence="7">
    <location>
        <begin position="28"/>
        <end position="45"/>
    </location>
</feature>
<feature type="transmembrane region" description="Helical" evidence="7">
    <location>
        <begin position="74"/>
        <end position="94"/>
    </location>
</feature>
<evidence type="ECO:0000259" key="8">
    <source>
        <dbReference type="Pfam" id="PF13515"/>
    </source>
</evidence>
<feature type="transmembrane region" description="Helical" evidence="7">
    <location>
        <begin position="100"/>
        <end position="118"/>
    </location>
</feature>
<dbReference type="RefSeq" id="WP_102843615.1">
    <property type="nucleotide sequence ID" value="NZ_PDZR01000009.1"/>
</dbReference>
<keyword evidence="2" id="KW-1003">Cell membrane</keyword>
<keyword evidence="4 7" id="KW-1133">Transmembrane helix</keyword>
<comment type="caution">
    <text evidence="9">The sequence shown here is derived from an EMBL/GenBank/DDBJ whole genome shotgun (WGS) entry which is preliminary data.</text>
</comment>
<dbReference type="OrthoDB" id="7254882at2"/>
<keyword evidence="3 7" id="KW-0812">Transmembrane</keyword>
<feature type="domain" description="Integral membrane bound transporter" evidence="8">
    <location>
        <begin position="39"/>
        <end position="165"/>
    </location>
</feature>
<reference evidence="9 10" key="1">
    <citation type="submission" date="2017-10" db="EMBL/GenBank/DDBJ databases">
        <title>Genome announcement of Methylocella silvestris TVC from permafrost.</title>
        <authorList>
            <person name="Wang J."/>
            <person name="Geng K."/>
            <person name="Ul-Haque F."/>
            <person name="Crombie A.T."/>
            <person name="Street L.E."/>
            <person name="Wookey P.A."/>
            <person name="Murrell J.C."/>
            <person name="Pratscher J."/>
        </authorList>
    </citation>
    <scope>NUCLEOTIDE SEQUENCE [LARGE SCALE GENOMIC DNA]</scope>
    <source>
        <strain evidence="9 10">TVC</strain>
    </source>
</reference>
<gene>
    <name evidence="9" type="ORF">CR492_10125</name>
</gene>
<proteinExistence type="inferred from homology"/>
<dbReference type="GO" id="GO:0005886">
    <property type="term" value="C:plasma membrane"/>
    <property type="evidence" value="ECO:0007669"/>
    <property type="project" value="UniProtKB-SubCell"/>
</dbReference>
<evidence type="ECO:0000256" key="2">
    <source>
        <dbReference type="ARBA" id="ARBA00022475"/>
    </source>
</evidence>
<evidence type="ECO:0000313" key="10">
    <source>
        <dbReference type="Proteomes" id="UP000236286"/>
    </source>
</evidence>
<evidence type="ECO:0000313" key="9">
    <source>
        <dbReference type="EMBL" id="PNG26188.1"/>
    </source>
</evidence>
<dbReference type="InterPro" id="IPR049453">
    <property type="entry name" value="Memb_transporter_dom"/>
</dbReference>
<dbReference type="PANTHER" id="PTHR30509:SF9">
    <property type="entry name" value="MULTIDRUG RESISTANCE PROTEIN MDTO"/>
    <property type="match status" value="1"/>
</dbReference>
<dbReference type="EMBL" id="PDZR01000009">
    <property type="protein sequence ID" value="PNG26188.1"/>
    <property type="molecule type" value="Genomic_DNA"/>
</dbReference>
<comment type="similarity">
    <text evidence="6">Belongs to the YccS/YhfK family.</text>
</comment>
<organism evidence="9 10">
    <name type="scientific">Methylocella silvestris</name>
    <dbReference type="NCBI Taxonomy" id="199596"/>
    <lineage>
        <taxon>Bacteria</taxon>
        <taxon>Pseudomonadati</taxon>
        <taxon>Pseudomonadota</taxon>
        <taxon>Alphaproteobacteria</taxon>
        <taxon>Hyphomicrobiales</taxon>
        <taxon>Beijerinckiaceae</taxon>
        <taxon>Methylocella</taxon>
    </lineage>
</organism>
<evidence type="ECO:0000256" key="3">
    <source>
        <dbReference type="ARBA" id="ARBA00022692"/>
    </source>
</evidence>
<name>A0A2J7THE5_METSI</name>
<dbReference type="Pfam" id="PF13515">
    <property type="entry name" value="FUSC_2"/>
    <property type="match status" value="1"/>
</dbReference>
<dbReference type="Proteomes" id="UP000236286">
    <property type="component" value="Unassembled WGS sequence"/>
</dbReference>
<protein>
    <submittedName>
        <fullName evidence="9">FUSC family protein</fullName>
    </submittedName>
</protein>
<feature type="transmembrane region" description="Helical" evidence="7">
    <location>
        <begin position="125"/>
        <end position="142"/>
    </location>
</feature>
<evidence type="ECO:0000256" key="5">
    <source>
        <dbReference type="ARBA" id="ARBA00023136"/>
    </source>
</evidence>
<sequence length="372" mass="40467">MNAIPIGLARPWRWLKTWIETHRTELRLAVRVTIAALLTYILSLLLHVPQILWTVLTAVVMSQLSLGKSVKTTADYFLGTVGGAAYSGLVAVLVPHHDEIQFIAVLVISIAPLALLGAVKPRFSAGPFTAVMVLFAPTIIHASPLESAFYRVAEVLLGGLTALAVSFFVLPSRAHNLGLEAADAMLRRMAQALRQLLAGCASPLDIARVSEIQAGLGPALNRLEVIVDEARRERVPYLAAETPLQPLLTMLRRLRHDLVIIGRAAIAPLPGGLRQRLAASLSRATESAALFLESSGHALISGETPSLTDFESALEAYDAEIAAYRQEGLTRSLSVEELERLFALGFALEQLHQDLKELNSWTVEFSRIRSGR</sequence>